<comment type="caution">
    <text evidence="1">The sequence shown here is derived from an EMBL/GenBank/DDBJ whole genome shotgun (WGS) entry which is preliminary data.</text>
</comment>
<name>A0A0B0N6G1_GOSAR</name>
<evidence type="ECO:0000313" key="2">
    <source>
        <dbReference type="Proteomes" id="UP000032142"/>
    </source>
</evidence>
<evidence type="ECO:0000313" key="1">
    <source>
        <dbReference type="EMBL" id="KHG07434.1"/>
    </source>
</evidence>
<sequence>MAMWISQYVCPVFPWSRHTGVSYGHVDKSECMPCFATVYTHGRV</sequence>
<dbReference type="AlphaFoldDB" id="A0A0B0N6G1"/>
<dbReference type="EMBL" id="JRRC01474694">
    <property type="protein sequence ID" value="KHG07434.1"/>
    <property type="molecule type" value="Genomic_DNA"/>
</dbReference>
<dbReference type="Proteomes" id="UP000032142">
    <property type="component" value="Unassembled WGS sequence"/>
</dbReference>
<organism evidence="1 2">
    <name type="scientific">Gossypium arboreum</name>
    <name type="common">Tree cotton</name>
    <name type="synonym">Gossypium nanking</name>
    <dbReference type="NCBI Taxonomy" id="29729"/>
    <lineage>
        <taxon>Eukaryota</taxon>
        <taxon>Viridiplantae</taxon>
        <taxon>Streptophyta</taxon>
        <taxon>Embryophyta</taxon>
        <taxon>Tracheophyta</taxon>
        <taxon>Spermatophyta</taxon>
        <taxon>Magnoliopsida</taxon>
        <taxon>eudicotyledons</taxon>
        <taxon>Gunneridae</taxon>
        <taxon>Pentapetalae</taxon>
        <taxon>rosids</taxon>
        <taxon>malvids</taxon>
        <taxon>Malvales</taxon>
        <taxon>Malvaceae</taxon>
        <taxon>Malvoideae</taxon>
        <taxon>Gossypium</taxon>
    </lineage>
</organism>
<keyword evidence="2" id="KW-1185">Reference proteome</keyword>
<gene>
    <name evidence="1" type="ORF">F383_34262</name>
</gene>
<reference evidence="2" key="1">
    <citation type="submission" date="2014-09" db="EMBL/GenBank/DDBJ databases">
        <authorList>
            <person name="Mudge J."/>
            <person name="Ramaraj T."/>
            <person name="Lindquist I.E."/>
            <person name="Bharti A.K."/>
            <person name="Sundararajan A."/>
            <person name="Cameron C.T."/>
            <person name="Woodward J.E."/>
            <person name="May G.D."/>
            <person name="Brubaker C."/>
            <person name="Broadhvest J."/>
            <person name="Wilkins T.A."/>
        </authorList>
    </citation>
    <scope>NUCLEOTIDE SEQUENCE</scope>
    <source>
        <strain evidence="2">cv. AKA8401</strain>
    </source>
</reference>
<protein>
    <submittedName>
        <fullName evidence="1">Putative oligo-1,6-glucosidase 2</fullName>
    </submittedName>
</protein>
<accession>A0A0B0N6G1</accession>
<proteinExistence type="predicted"/>